<organism evidence="3">
    <name type="scientific">freshwater metagenome</name>
    <dbReference type="NCBI Taxonomy" id="449393"/>
    <lineage>
        <taxon>unclassified sequences</taxon>
        <taxon>metagenomes</taxon>
        <taxon>ecological metagenomes</taxon>
    </lineage>
</organism>
<evidence type="ECO:0000313" key="2">
    <source>
        <dbReference type="EMBL" id="CAB4703150.1"/>
    </source>
</evidence>
<dbReference type="EMBL" id="CAFBOJ010000020">
    <property type="protein sequence ID" value="CAB4973444.1"/>
    <property type="molecule type" value="Genomic_DNA"/>
</dbReference>
<evidence type="ECO:0000313" key="3">
    <source>
        <dbReference type="EMBL" id="CAB4764429.1"/>
    </source>
</evidence>
<evidence type="ECO:0000313" key="5">
    <source>
        <dbReference type="EMBL" id="CAB4839357.1"/>
    </source>
</evidence>
<evidence type="ECO:0000313" key="4">
    <source>
        <dbReference type="EMBL" id="CAB4821109.1"/>
    </source>
</evidence>
<evidence type="ECO:0000313" key="8">
    <source>
        <dbReference type="EMBL" id="CAB5077088.1"/>
    </source>
</evidence>
<reference evidence="3" key="1">
    <citation type="submission" date="2020-05" db="EMBL/GenBank/DDBJ databases">
        <authorList>
            <person name="Chiriac C."/>
            <person name="Salcher M."/>
            <person name="Ghai R."/>
            <person name="Kavagutti S V."/>
        </authorList>
    </citation>
    <scope>NUCLEOTIDE SEQUENCE</scope>
</reference>
<dbReference type="SUPFAM" id="SSF46785">
    <property type="entry name" value="Winged helix' DNA-binding domain"/>
    <property type="match status" value="1"/>
</dbReference>
<evidence type="ECO:0000313" key="1">
    <source>
        <dbReference type="EMBL" id="CAB4649114.1"/>
    </source>
</evidence>
<dbReference type="EMBL" id="CAEZZR010000005">
    <property type="protein sequence ID" value="CAB4764429.1"/>
    <property type="molecule type" value="Genomic_DNA"/>
</dbReference>
<name>A0A6J6V075_9ZZZZ</name>
<evidence type="ECO:0000313" key="7">
    <source>
        <dbReference type="EMBL" id="CAB4973444.1"/>
    </source>
</evidence>
<dbReference type="InterPro" id="IPR036390">
    <property type="entry name" value="WH_DNA-bd_sf"/>
</dbReference>
<dbReference type="EMBL" id="CAFBRB010000141">
    <property type="protein sequence ID" value="CAB5077088.1"/>
    <property type="molecule type" value="Genomic_DNA"/>
</dbReference>
<dbReference type="Gene3D" id="1.10.10.10">
    <property type="entry name" value="Winged helix-like DNA-binding domain superfamily/Winged helix DNA-binding domain"/>
    <property type="match status" value="1"/>
</dbReference>
<dbReference type="EMBL" id="CAEZYB010000049">
    <property type="protein sequence ID" value="CAB4703150.1"/>
    <property type="molecule type" value="Genomic_DNA"/>
</dbReference>
<accession>A0A6J6V075</accession>
<dbReference type="EMBL" id="CAEZWO010000002">
    <property type="protein sequence ID" value="CAB4649114.1"/>
    <property type="molecule type" value="Genomic_DNA"/>
</dbReference>
<sequence>MARRTRLQLALRGELRHTSVVKKSAASGGPLGDDPRTRDLVARSILENGPTTAVVLAANLGLTPAGIRRHLDALVADGALEAREPHSAISRGRGRPSKVFVMTDGGREKFEHSYDDLAVAALKFLASAMGDSALADFAKSRADEIERMLLPVISGSQEGAQVDALARVLTDEGYAANVLARENGDELCQHHCPIAHVAAQFPQLCEAETEAFSRLLGTHVQRLATIAHGDGVCTTYIPRISKTLVSSTGGK</sequence>
<dbReference type="EMBL" id="CAFAZX010000001">
    <property type="protein sequence ID" value="CAB4839357.1"/>
    <property type="molecule type" value="Genomic_DNA"/>
</dbReference>
<dbReference type="InterPro" id="IPR036388">
    <property type="entry name" value="WH-like_DNA-bd_sf"/>
</dbReference>
<gene>
    <name evidence="1" type="ORF">UFOPK2254_00036</name>
    <name evidence="2" type="ORF">UFOPK2646_00569</name>
    <name evidence="3" type="ORF">UFOPK2907_00107</name>
    <name evidence="4" type="ORF">UFOPK3197_00208</name>
    <name evidence="5" type="ORF">UFOPK3241_00041</name>
    <name evidence="6" type="ORF">UFOPK3707_00273</name>
    <name evidence="7" type="ORF">UFOPK3937_00301</name>
    <name evidence="8" type="ORF">UFOPK4401_01121</name>
</gene>
<dbReference type="AlphaFoldDB" id="A0A6J6V075"/>
<dbReference type="EMBL" id="CAFABI010000014">
    <property type="protein sequence ID" value="CAB4821109.1"/>
    <property type="molecule type" value="Genomic_DNA"/>
</dbReference>
<dbReference type="EMBL" id="CAFBMY010000025">
    <property type="protein sequence ID" value="CAB4919500.1"/>
    <property type="molecule type" value="Genomic_DNA"/>
</dbReference>
<protein>
    <submittedName>
        <fullName evidence="3">Unannotated protein</fullName>
    </submittedName>
</protein>
<proteinExistence type="predicted"/>
<evidence type="ECO:0000313" key="6">
    <source>
        <dbReference type="EMBL" id="CAB4919500.1"/>
    </source>
</evidence>